<dbReference type="PROSITE" id="PS00626">
    <property type="entry name" value="RCC1_2"/>
    <property type="match status" value="1"/>
</dbReference>
<evidence type="ECO:0000313" key="4">
    <source>
        <dbReference type="EMBL" id="CAH1403955.1"/>
    </source>
</evidence>
<evidence type="ECO:0000313" key="5">
    <source>
        <dbReference type="Proteomes" id="UP001152798"/>
    </source>
</evidence>
<dbReference type="OrthoDB" id="70707at2759"/>
<feature type="repeat" description="RCC1" evidence="2">
    <location>
        <begin position="388"/>
        <end position="437"/>
    </location>
</feature>
<organism evidence="4 5">
    <name type="scientific">Nezara viridula</name>
    <name type="common">Southern green stink bug</name>
    <name type="synonym">Cimex viridulus</name>
    <dbReference type="NCBI Taxonomy" id="85310"/>
    <lineage>
        <taxon>Eukaryota</taxon>
        <taxon>Metazoa</taxon>
        <taxon>Ecdysozoa</taxon>
        <taxon>Arthropoda</taxon>
        <taxon>Hexapoda</taxon>
        <taxon>Insecta</taxon>
        <taxon>Pterygota</taxon>
        <taxon>Neoptera</taxon>
        <taxon>Paraneoptera</taxon>
        <taxon>Hemiptera</taxon>
        <taxon>Heteroptera</taxon>
        <taxon>Panheteroptera</taxon>
        <taxon>Pentatomomorpha</taxon>
        <taxon>Pentatomoidea</taxon>
        <taxon>Pentatomidae</taxon>
        <taxon>Pentatominae</taxon>
        <taxon>Nezara</taxon>
    </lineage>
</organism>
<dbReference type="GO" id="GO:0005085">
    <property type="term" value="F:guanyl-nucleotide exchange factor activity"/>
    <property type="evidence" value="ECO:0007669"/>
    <property type="project" value="TreeGrafter"/>
</dbReference>
<accession>A0A9P0HL74</accession>
<feature type="repeat" description="RCC1" evidence="2">
    <location>
        <begin position="166"/>
        <end position="222"/>
    </location>
</feature>
<dbReference type="Pfam" id="PF25390">
    <property type="entry name" value="WD40_RLD"/>
    <property type="match status" value="1"/>
</dbReference>
<dbReference type="EMBL" id="OV725081">
    <property type="protein sequence ID" value="CAH1403955.1"/>
    <property type="molecule type" value="Genomic_DNA"/>
</dbReference>
<feature type="repeat" description="RCC1" evidence="2">
    <location>
        <begin position="276"/>
        <end position="329"/>
    </location>
</feature>
<evidence type="ECO:0000256" key="2">
    <source>
        <dbReference type="PROSITE-ProRule" id="PRU00235"/>
    </source>
</evidence>
<reference evidence="4" key="1">
    <citation type="submission" date="2022-01" db="EMBL/GenBank/DDBJ databases">
        <authorList>
            <person name="King R."/>
        </authorList>
    </citation>
    <scope>NUCLEOTIDE SEQUENCE</scope>
</reference>
<evidence type="ECO:0000259" key="3">
    <source>
        <dbReference type="Pfam" id="PF25390"/>
    </source>
</evidence>
<dbReference type="GO" id="GO:0005743">
    <property type="term" value="C:mitochondrial inner membrane"/>
    <property type="evidence" value="ECO:0007669"/>
    <property type="project" value="TreeGrafter"/>
</dbReference>
<protein>
    <recommendedName>
        <fullName evidence="3">RCC1-like domain-containing protein</fullName>
    </recommendedName>
</protein>
<dbReference type="SUPFAM" id="SSF50985">
    <property type="entry name" value="RCC1/BLIP-II"/>
    <property type="match status" value="1"/>
</dbReference>
<feature type="repeat" description="RCC1" evidence="2">
    <location>
        <begin position="105"/>
        <end position="165"/>
    </location>
</feature>
<dbReference type="PANTHER" id="PTHR46337">
    <property type="entry name" value="RCC1-LIKE G EXCHANGING FACTOR-LIKE PROTEIN"/>
    <property type="match status" value="1"/>
</dbReference>
<dbReference type="Proteomes" id="UP001152798">
    <property type="component" value="Chromosome 5"/>
</dbReference>
<dbReference type="PROSITE" id="PS50012">
    <property type="entry name" value="RCC1_3"/>
    <property type="match status" value="7"/>
</dbReference>
<dbReference type="InterPro" id="IPR009091">
    <property type="entry name" value="RCC1/BLIP-II"/>
</dbReference>
<dbReference type="AlphaFoldDB" id="A0A9P0HL74"/>
<dbReference type="PANTHER" id="PTHR46337:SF1">
    <property type="entry name" value="RCC1-LIKE G EXCHANGING FACTOR-LIKE PROTEIN"/>
    <property type="match status" value="1"/>
</dbReference>
<keyword evidence="1" id="KW-0677">Repeat</keyword>
<keyword evidence="5" id="KW-1185">Reference proteome</keyword>
<name>A0A9P0HL74_NEZVI</name>
<feature type="repeat" description="RCC1" evidence="2">
    <location>
        <begin position="330"/>
        <end position="387"/>
    </location>
</feature>
<dbReference type="GO" id="GO:0070131">
    <property type="term" value="P:positive regulation of mitochondrial translation"/>
    <property type="evidence" value="ECO:0007669"/>
    <property type="project" value="TreeGrafter"/>
</dbReference>
<proteinExistence type="predicted"/>
<dbReference type="InterPro" id="IPR053035">
    <property type="entry name" value="Mitochondrial_GEF_domain"/>
</dbReference>
<gene>
    <name evidence="4" type="ORF">NEZAVI_LOCUS12463</name>
</gene>
<feature type="repeat" description="RCC1" evidence="2">
    <location>
        <begin position="44"/>
        <end position="101"/>
    </location>
</feature>
<dbReference type="Gene3D" id="2.130.10.30">
    <property type="entry name" value="Regulator of chromosome condensation 1/beta-lactamase-inhibitor protein II"/>
    <property type="match status" value="3"/>
</dbReference>
<dbReference type="Pfam" id="PF00415">
    <property type="entry name" value="RCC1"/>
    <property type="match status" value="1"/>
</dbReference>
<evidence type="ECO:0000256" key="1">
    <source>
        <dbReference type="ARBA" id="ARBA00022737"/>
    </source>
</evidence>
<dbReference type="PRINTS" id="PR00633">
    <property type="entry name" value="RCCNDNSATION"/>
</dbReference>
<feature type="repeat" description="RCC1" evidence="2">
    <location>
        <begin position="223"/>
        <end position="275"/>
    </location>
</feature>
<sequence length="440" mass="48173">MEFCNIGVLLRSKSHRQIIFCFRFPFVNYLRRRSHNQACQNTGYRIYAFGLSEHGALGLHNDQSKKLKKSILKPVRHAFAEQKTVTNVASGYGFTAISVSSKDTTKVYGCGINTDFQIGYHLSAQQKPLEIILKPIPINIGLKNPSTEVIAISAGRAHLAVLTDKEGVFLLGSNNYGQCGREVIPDDKLHGSCMVNRIPCLGNEAICDVVCGQDHTLFLTTEGKVWACGWGADGQTGQGNTDIIYQPTQIRGEMEDEKIIKIASRSDTVLALNCKGEVFGWGSSEYGQLSDDKDTHQLNCPALLKKLSCVGKIIDIAAGGSFCAVLSESGEVFVWGYGILGCGPALQKSDNPVMIPKTLFGCNVYQPDVKVCSISCGLSHLAAINSCCHLYIWGRNRYGCLGIGHQRDQFFPYKVAFSALARKVSCGLDHTMVLCYAYDK</sequence>
<dbReference type="InterPro" id="IPR058923">
    <property type="entry name" value="RCC1-like_dom"/>
</dbReference>
<dbReference type="InterPro" id="IPR000408">
    <property type="entry name" value="Reg_chr_condens"/>
</dbReference>
<dbReference type="GO" id="GO:0019843">
    <property type="term" value="F:rRNA binding"/>
    <property type="evidence" value="ECO:0007669"/>
    <property type="project" value="TreeGrafter"/>
</dbReference>
<feature type="domain" description="RCC1-like" evidence="3">
    <location>
        <begin position="200"/>
        <end position="435"/>
    </location>
</feature>